<comment type="caution">
    <text evidence="6">The sequence shown here is derived from an EMBL/GenBank/DDBJ whole genome shotgun (WGS) entry which is preliminary data.</text>
</comment>
<dbReference type="Pfam" id="PF02353">
    <property type="entry name" value="CMAS"/>
    <property type="match status" value="1"/>
</dbReference>
<dbReference type="PIRSF" id="PIRSF003085">
    <property type="entry name" value="CMAS"/>
    <property type="match status" value="1"/>
</dbReference>
<keyword evidence="4" id="KW-0949">S-adenosyl-L-methionine</keyword>
<dbReference type="Proteomes" id="UP000562984">
    <property type="component" value="Unassembled WGS sequence"/>
</dbReference>
<dbReference type="CDD" id="cd02440">
    <property type="entry name" value="AdoMet_MTases"/>
    <property type="match status" value="1"/>
</dbReference>
<dbReference type="EMBL" id="JABEND010000009">
    <property type="protein sequence ID" value="NNG37049.1"/>
    <property type="molecule type" value="Genomic_DNA"/>
</dbReference>
<dbReference type="GO" id="GO:0032259">
    <property type="term" value="P:methylation"/>
    <property type="evidence" value="ECO:0007669"/>
    <property type="project" value="UniProtKB-KW"/>
</dbReference>
<keyword evidence="7" id="KW-1185">Reference proteome</keyword>
<dbReference type="Gene3D" id="3.40.50.150">
    <property type="entry name" value="Vaccinia Virus protein VP39"/>
    <property type="match status" value="1"/>
</dbReference>
<dbReference type="GO" id="GO:0008610">
    <property type="term" value="P:lipid biosynthetic process"/>
    <property type="evidence" value="ECO:0007669"/>
    <property type="project" value="InterPro"/>
</dbReference>
<evidence type="ECO:0000256" key="3">
    <source>
        <dbReference type="ARBA" id="ARBA00022679"/>
    </source>
</evidence>
<keyword evidence="5" id="KW-0443">Lipid metabolism</keyword>
<evidence type="ECO:0000256" key="1">
    <source>
        <dbReference type="ARBA" id="ARBA00010815"/>
    </source>
</evidence>
<dbReference type="AlphaFoldDB" id="A0A849A921"/>
<dbReference type="GO" id="GO:0008168">
    <property type="term" value="F:methyltransferase activity"/>
    <property type="evidence" value="ECO:0007669"/>
    <property type="project" value="UniProtKB-KW"/>
</dbReference>
<evidence type="ECO:0000256" key="2">
    <source>
        <dbReference type="ARBA" id="ARBA00022603"/>
    </source>
</evidence>
<dbReference type="SUPFAM" id="SSF53335">
    <property type="entry name" value="S-adenosyl-L-methionine-dependent methyltransferases"/>
    <property type="match status" value="1"/>
</dbReference>
<keyword evidence="2 6" id="KW-0489">Methyltransferase</keyword>
<keyword evidence="3 6" id="KW-0808">Transferase</keyword>
<gene>
    <name evidence="6" type="ORF">HKD39_15300</name>
</gene>
<dbReference type="PANTHER" id="PTHR43667:SF2">
    <property type="entry name" value="FATTY ACID C-METHYL TRANSFERASE"/>
    <property type="match status" value="1"/>
</dbReference>
<dbReference type="RefSeq" id="WP_171200742.1">
    <property type="nucleotide sequence ID" value="NZ_JABEND010000009.1"/>
</dbReference>
<evidence type="ECO:0000313" key="7">
    <source>
        <dbReference type="Proteomes" id="UP000562984"/>
    </source>
</evidence>
<evidence type="ECO:0000256" key="5">
    <source>
        <dbReference type="ARBA" id="ARBA00023098"/>
    </source>
</evidence>
<sequence>MALLSPTRDRVIPSPSAGIWPGLFTPPTAPLHAAAAKALVRHAVKNLPLSLQFPDGSSWGAGGPALQVLQPQNLFARLGRDGLIGLGEAWMTGDVTAGGWLPSHPAGRKSQPDDATLINRATDTLAAVLTILAAHTRSLMPAALQKLRALWERHTPSEEENTQTQAQENIHRHYDLSNRLFELFLDPTMSYSSALYSEPIPSPSADDPAATNTLEQAQLAKIDSVLDLAGVKSGSSVLEIGSGWGALAIRAAQRGATVTTLTLSVEQQDLARQRISQAGLSDAIDVRLEDYRAHAAGHHGDYDAVVSVEMIEAVGEKYWPDYFAALDRVLRPGGRVGLQAITIGHNDFLATRGAYTWVHKYIFPGGILPSLQAIDEVLRGTRLRVARSVRLGLSYVPTLAAWRHTFNRNLPEIHQAGFDDTFARMWNFYLAYSQAGFAAEYIDDWQLQLSRP</sequence>
<proteinExistence type="inferred from homology"/>
<name>A0A849A921_9ACTN</name>
<evidence type="ECO:0000256" key="4">
    <source>
        <dbReference type="ARBA" id="ARBA00022691"/>
    </source>
</evidence>
<reference evidence="6 7" key="1">
    <citation type="submission" date="2020-05" db="EMBL/GenBank/DDBJ databases">
        <title>Nakamurella sp. DB0629 isolated from air conditioner.</title>
        <authorList>
            <person name="Kim D.H."/>
            <person name="Kim D.-U."/>
        </authorList>
    </citation>
    <scope>NUCLEOTIDE SEQUENCE [LARGE SCALE GENOMIC DNA]</scope>
    <source>
        <strain evidence="6 7">DB0629</strain>
    </source>
</reference>
<dbReference type="PANTHER" id="PTHR43667">
    <property type="entry name" value="CYCLOPROPANE-FATTY-ACYL-PHOSPHOLIPID SYNTHASE"/>
    <property type="match status" value="1"/>
</dbReference>
<dbReference type="InterPro" id="IPR050723">
    <property type="entry name" value="CFA/CMAS"/>
</dbReference>
<evidence type="ECO:0000313" key="6">
    <source>
        <dbReference type="EMBL" id="NNG37049.1"/>
    </source>
</evidence>
<protein>
    <submittedName>
        <fullName evidence="6">Class I SAM-dependent methyltransferase</fullName>
    </submittedName>
</protein>
<dbReference type="InterPro" id="IPR003333">
    <property type="entry name" value="CMAS"/>
</dbReference>
<organism evidence="6 7">
    <name type="scientific">Nakamurella aerolata</name>
    <dbReference type="NCBI Taxonomy" id="1656892"/>
    <lineage>
        <taxon>Bacteria</taxon>
        <taxon>Bacillati</taxon>
        <taxon>Actinomycetota</taxon>
        <taxon>Actinomycetes</taxon>
        <taxon>Nakamurellales</taxon>
        <taxon>Nakamurellaceae</taxon>
        <taxon>Nakamurella</taxon>
    </lineage>
</organism>
<comment type="similarity">
    <text evidence="1">Belongs to the CFA/CMAS family.</text>
</comment>
<dbReference type="InterPro" id="IPR029063">
    <property type="entry name" value="SAM-dependent_MTases_sf"/>
</dbReference>
<accession>A0A849A921</accession>